<evidence type="ECO:0000256" key="4">
    <source>
        <dbReference type="ARBA" id="ARBA00023004"/>
    </source>
</evidence>
<dbReference type="PANTHER" id="PTHR36923">
    <property type="entry name" value="FERREDOXIN"/>
    <property type="match status" value="1"/>
</dbReference>
<proteinExistence type="predicted"/>
<accession>A0ABT3T4D1</accession>
<dbReference type="InterPro" id="IPR051269">
    <property type="entry name" value="Fe-S_cluster_ET"/>
</dbReference>
<evidence type="ECO:0000256" key="5">
    <source>
        <dbReference type="ARBA" id="ARBA00023014"/>
    </source>
</evidence>
<protein>
    <submittedName>
        <fullName evidence="6">Ferredoxin</fullName>
    </submittedName>
</protein>
<keyword evidence="3" id="KW-0249">Electron transport</keyword>
<dbReference type="Gene3D" id="3.30.70.20">
    <property type="match status" value="1"/>
</dbReference>
<keyword evidence="7" id="KW-1185">Reference proteome</keyword>
<dbReference type="Proteomes" id="UP001143304">
    <property type="component" value="Unassembled WGS sequence"/>
</dbReference>
<keyword evidence="2" id="KW-0479">Metal-binding</keyword>
<comment type="caution">
    <text evidence="6">The sequence shown here is derived from an EMBL/GenBank/DDBJ whole genome shotgun (WGS) entry which is preliminary data.</text>
</comment>
<organism evidence="6 7">
    <name type="scientific">Candidatus Marimicrobium litorale</name>
    <dbReference type="NCBI Taxonomy" id="2518991"/>
    <lineage>
        <taxon>Bacteria</taxon>
        <taxon>Pseudomonadati</taxon>
        <taxon>Pseudomonadota</taxon>
        <taxon>Gammaproteobacteria</taxon>
        <taxon>Cellvibrionales</taxon>
        <taxon>Halieaceae</taxon>
        <taxon>Marimicrobium</taxon>
    </lineage>
</organism>
<keyword evidence="1" id="KW-0813">Transport</keyword>
<dbReference type="Pfam" id="PF13459">
    <property type="entry name" value="Fer4_15"/>
    <property type="match status" value="1"/>
</dbReference>
<dbReference type="PANTHER" id="PTHR36923:SF3">
    <property type="entry name" value="FERREDOXIN"/>
    <property type="match status" value="1"/>
</dbReference>
<evidence type="ECO:0000256" key="2">
    <source>
        <dbReference type="ARBA" id="ARBA00022723"/>
    </source>
</evidence>
<name>A0ABT3T4D1_9GAMM</name>
<keyword evidence="5" id="KW-0411">Iron-sulfur</keyword>
<evidence type="ECO:0000313" key="7">
    <source>
        <dbReference type="Proteomes" id="UP001143304"/>
    </source>
</evidence>
<dbReference type="EMBL" id="SHNO01000001">
    <property type="protein sequence ID" value="MCX2977025.1"/>
    <property type="molecule type" value="Genomic_DNA"/>
</dbReference>
<keyword evidence="4" id="KW-0408">Iron</keyword>
<sequence length="68" mass="7549">MKISIDRALCQGHSVCLGECAEVFNVEETDDAYPQVVLLQETPAEELRDRVMAAARYCPNHVITVAEV</sequence>
<reference evidence="6" key="1">
    <citation type="submission" date="2019-02" db="EMBL/GenBank/DDBJ databases">
        <authorList>
            <person name="Li S.-H."/>
        </authorList>
    </citation>
    <scope>NUCLEOTIDE SEQUENCE</scope>
    <source>
        <strain evidence="6">IMCC11814</strain>
    </source>
</reference>
<dbReference type="SUPFAM" id="SSF54862">
    <property type="entry name" value="4Fe-4S ferredoxins"/>
    <property type="match status" value="1"/>
</dbReference>
<evidence type="ECO:0000313" key="6">
    <source>
        <dbReference type="EMBL" id="MCX2977025.1"/>
    </source>
</evidence>
<evidence type="ECO:0000256" key="3">
    <source>
        <dbReference type="ARBA" id="ARBA00022982"/>
    </source>
</evidence>
<evidence type="ECO:0000256" key="1">
    <source>
        <dbReference type="ARBA" id="ARBA00022448"/>
    </source>
</evidence>
<gene>
    <name evidence="6" type="ORF">EYC82_06625</name>
</gene>